<dbReference type="InterPro" id="IPR017871">
    <property type="entry name" value="ABC_transporter-like_CS"/>
</dbReference>
<dbReference type="AlphaFoldDB" id="A0A1H5YQ69"/>
<dbReference type="InterPro" id="IPR003439">
    <property type="entry name" value="ABC_transporter-like_ATP-bd"/>
</dbReference>
<keyword evidence="4 6" id="KW-0067">ATP-binding</keyword>
<keyword evidence="2" id="KW-0813">Transport</keyword>
<keyword evidence="3" id="KW-0547">Nucleotide-binding</keyword>
<evidence type="ECO:0000313" key="7">
    <source>
        <dbReference type="Proteomes" id="UP000236743"/>
    </source>
</evidence>
<reference evidence="6 7" key="1">
    <citation type="submission" date="2016-10" db="EMBL/GenBank/DDBJ databases">
        <authorList>
            <person name="de Groot N.N."/>
        </authorList>
    </citation>
    <scope>NUCLEOTIDE SEQUENCE [LARGE SCALE GENOMIC DNA]</scope>
    <source>
        <strain evidence="6 7">DSM 26656</strain>
    </source>
</reference>
<dbReference type="PROSITE" id="PS00211">
    <property type="entry name" value="ABC_TRANSPORTER_1"/>
    <property type="match status" value="1"/>
</dbReference>
<dbReference type="InterPro" id="IPR008995">
    <property type="entry name" value="Mo/tungstate-bd_C_term_dom"/>
</dbReference>
<proteinExistence type="inferred from homology"/>
<dbReference type="Pfam" id="PF00005">
    <property type="entry name" value="ABC_tran"/>
    <property type="match status" value="1"/>
</dbReference>
<accession>A0A1H5YQ69</accession>
<dbReference type="PANTHER" id="PTHR42781:SF4">
    <property type="entry name" value="SPERMIDINE_PUTRESCINE IMPORT ATP-BINDING PROTEIN POTA"/>
    <property type="match status" value="1"/>
</dbReference>
<dbReference type="InterPro" id="IPR050093">
    <property type="entry name" value="ABC_SmlMolc_Importer"/>
</dbReference>
<dbReference type="GO" id="GO:0015697">
    <property type="term" value="P:quaternary ammonium group transport"/>
    <property type="evidence" value="ECO:0007669"/>
    <property type="project" value="UniProtKB-ARBA"/>
</dbReference>
<dbReference type="SUPFAM" id="SSF52540">
    <property type="entry name" value="P-loop containing nucleoside triphosphate hydrolases"/>
    <property type="match status" value="1"/>
</dbReference>
<gene>
    <name evidence="6" type="ORF">SAMN04488115_10439</name>
</gene>
<dbReference type="PROSITE" id="PS50893">
    <property type="entry name" value="ABC_TRANSPORTER_2"/>
    <property type="match status" value="1"/>
</dbReference>
<dbReference type="PANTHER" id="PTHR42781">
    <property type="entry name" value="SPERMIDINE/PUTRESCINE IMPORT ATP-BINDING PROTEIN POTA"/>
    <property type="match status" value="1"/>
</dbReference>
<evidence type="ECO:0000256" key="1">
    <source>
        <dbReference type="ARBA" id="ARBA00005417"/>
    </source>
</evidence>
<dbReference type="RefSeq" id="WP_244595546.1">
    <property type="nucleotide sequence ID" value="NZ_FNUY01000004.1"/>
</dbReference>
<feature type="domain" description="ABC transporter" evidence="5">
    <location>
        <begin position="14"/>
        <end position="244"/>
    </location>
</feature>
<keyword evidence="7" id="KW-1185">Reference proteome</keyword>
<comment type="similarity">
    <text evidence="1">Belongs to the ABC transporter superfamily.</text>
</comment>
<dbReference type="GO" id="GO:0043190">
    <property type="term" value="C:ATP-binding cassette (ABC) transporter complex"/>
    <property type="evidence" value="ECO:0007669"/>
    <property type="project" value="InterPro"/>
</dbReference>
<dbReference type="EMBL" id="FNUY01000004">
    <property type="protein sequence ID" value="SEG26198.1"/>
    <property type="molecule type" value="Genomic_DNA"/>
</dbReference>
<evidence type="ECO:0000256" key="2">
    <source>
        <dbReference type="ARBA" id="ARBA00022448"/>
    </source>
</evidence>
<dbReference type="SMART" id="SM00382">
    <property type="entry name" value="AAA"/>
    <property type="match status" value="1"/>
</dbReference>
<organism evidence="6 7">
    <name type="scientific">Bosea lathyri</name>
    <dbReference type="NCBI Taxonomy" id="1036778"/>
    <lineage>
        <taxon>Bacteria</taxon>
        <taxon>Pseudomonadati</taxon>
        <taxon>Pseudomonadota</taxon>
        <taxon>Alphaproteobacteria</taxon>
        <taxon>Hyphomicrobiales</taxon>
        <taxon>Boseaceae</taxon>
        <taxon>Bosea</taxon>
    </lineage>
</organism>
<dbReference type="Proteomes" id="UP000236743">
    <property type="component" value="Unassembled WGS sequence"/>
</dbReference>
<dbReference type="InterPro" id="IPR013611">
    <property type="entry name" value="Transp-assoc_OB_typ2"/>
</dbReference>
<dbReference type="Gene3D" id="3.40.50.300">
    <property type="entry name" value="P-loop containing nucleotide triphosphate hydrolases"/>
    <property type="match status" value="1"/>
</dbReference>
<dbReference type="InterPro" id="IPR027417">
    <property type="entry name" value="P-loop_NTPase"/>
</dbReference>
<dbReference type="FunFam" id="3.40.50.300:FF:000425">
    <property type="entry name" value="Probable ABC transporter, ATP-binding subunit"/>
    <property type="match status" value="1"/>
</dbReference>
<evidence type="ECO:0000313" key="6">
    <source>
        <dbReference type="EMBL" id="SEG26198.1"/>
    </source>
</evidence>
<evidence type="ECO:0000256" key="3">
    <source>
        <dbReference type="ARBA" id="ARBA00022741"/>
    </source>
</evidence>
<name>A0A1H5YQ69_9HYPH</name>
<dbReference type="InterPro" id="IPR003593">
    <property type="entry name" value="AAA+_ATPase"/>
</dbReference>
<dbReference type="GO" id="GO:0005524">
    <property type="term" value="F:ATP binding"/>
    <property type="evidence" value="ECO:0007669"/>
    <property type="project" value="UniProtKB-KW"/>
</dbReference>
<dbReference type="Pfam" id="PF08402">
    <property type="entry name" value="TOBE_2"/>
    <property type="match status" value="1"/>
</dbReference>
<protein>
    <submittedName>
        <fullName evidence="6">Putative spermidine/putrescine transport system ATP-binding protein</fullName>
    </submittedName>
</protein>
<dbReference type="GO" id="GO:0022857">
    <property type="term" value="F:transmembrane transporter activity"/>
    <property type="evidence" value="ECO:0007669"/>
    <property type="project" value="InterPro"/>
</dbReference>
<dbReference type="SUPFAM" id="SSF50331">
    <property type="entry name" value="MOP-like"/>
    <property type="match status" value="1"/>
</dbReference>
<dbReference type="GO" id="GO:0016887">
    <property type="term" value="F:ATP hydrolysis activity"/>
    <property type="evidence" value="ECO:0007669"/>
    <property type="project" value="InterPro"/>
</dbReference>
<dbReference type="Gene3D" id="2.40.50.100">
    <property type="match status" value="1"/>
</dbReference>
<evidence type="ECO:0000256" key="4">
    <source>
        <dbReference type="ARBA" id="ARBA00022840"/>
    </source>
</evidence>
<sequence length="356" mass="38409">MTMNAPGGEAPPKLLVEGLCKRYGATTALDPTSLAVREGEFLTLLGPSGSGKTTLLQLICGLVDATEGRVVIDGRDQSRMPVHQRDIGLVFQHYALFPHLTVAENIAFPLKMRGRPSAEVAKRVDAALGMVHLGHLAARFPRELSGGQQQRVALARCFVYQPSIILMDEPLGALDKKLREHMQIEIKRLHRESGATIVYVTHDQEEALALSDRICLMNHARIEQLGSPREIYERPRTAFAADFIGISNIFRGTFATGASRIETPHGSFALPSDATPVGEGGALVVRPEHLRLGAADGGHVTGIVAEIVYAGSETRVIATLSEGATVTLRLQQGETVPELGQQIVAGWPRDKAVLVS</sequence>
<evidence type="ECO:0000259" key="5">
    <source>
        <dbReference type="PROSITE" id="PS50893"/>
    </source>
</evidence>